<evidence type="ECO:0000313" key="5">
    <source>
        <dbReference type="Proteomes" id="UP000247702"/>
    </source>
</evidence>
<accession>A0A2Z6SDE1</accession>
<dbReference type="EMBL" id="BLAL01000289">
    <property type="protein sequence ID" value="GET00755.1"/>
    <property type="molecule type" value="Genomic_DNA"/>
</dbReference>
<feature type="region of interest" description="Disordered" evidence="2">
    <location>
        <begin position="331"/>
        <end position="355"/>
    </location>
</feature>
<protein>
    <submittedName>
        <fullName evidence="3">Uncharacterized protein</fullName>
    </submittedName>
</protein>
<keyword evidence="1" id="KW-0175">Coiled coil</keyword>
<evidence type="ECO:0000256" key="1">
    <source>
        <dbReference type="SAM" id="Coils"/>
    </source>
</evidence>
<feature type="compositionally biased region" description="Acidic residues" evidence="2">
    <location>
        <begin position="64"/>
        <end position="78"/>
    </location>
</feature>
<reference evidence="4" key="2">
    <citation type="submission" date="2019-10" db="EMBL/GenBank/DDBJ databases">
        <title>Conservation and host-specific expression of non-tandemly repeated heterogenous ribosome RNA gene in arbuscular mycorrhizal fungi.</title>
        <authorList>
            <person name="Maeda T."/>
            <person name="Kobayashi Y."/>
            <person name="Nakagawa T."/>
            <person name="Ezawa T."/>
            <person name="Yamaguchi K."/>
            <person name="Bino T."/>
            <person name="Nishimoto Y."/>
            <person name="Shigenobu S."/>
            <person name="Kawaguchi M."/>
        </authorList>
    </citation>
    <scope>NUCLEOTIDE SEQUENCE</scope>
    <source>
        <strain evidence="4">HR1</strain>
    </source>
</reference>
<feature type="coiled-coil region" evidence="1">
    <location>
        <begin position="132"/>
        <end position="166"/>
    </location>
</feature>
<comment type="caution">
    <text evidence="3">The sequence shown here is derived from an EMBL/GenBank/DDBJ whole genome shotgun (WGS) entry which is preliminary data.</text>
</comment>
<evidence type="ECO:0000256" key="2">
    <source>
        <dbReference type="SAM" id="MobiDB-lite"/>
    </source>
</evidence>
<feature type="region of interest" description="Disordered" evidence="2">
    <location>
        <begin position="52"/>
        <end position="78"/>
    </location>
</feature>
<feature type="region of interest" description="Disordered" evidence="2">
    <location>
        <begin position="378"/>
        <end position="426"/>
    </location>
</feature>
<dbReference type="Proteomes" id="UP000615446">
    <property type="component" value="Unassembled WGS sequence"/>
</dbReference>
<proteinExistence type="predicted"/>
<evidence type="ECO:0000313" key="3">
    <source>
        <dbReference type="EMBL" id="GBC02849.1"/>
    </source>
</evidence>
<dbReference type="Proteomes" id="UP000247702">
    <property type="component" value="Unassembled WGS sequence"/>
</dbReference>
<evidence type="ECO:0000313" key="4">
    <source>
        <dbReference type="EMBL" id="GET00755.1"/>
    </source>
</evidence>
<dbReference type="EMBL" id="BEXD01003855">
    <property type="protein sequence ID" value="GBC02849.1"/>
    <property type="molecule type" value="Genomic_DNA"/>
</dbReference>
<dbReference type="OrthoDB" id="2422919at2759"/>
<feature type="compositionally biased region" description="Polar residues" evidence="2">
    <location>
        <begin position="378"/>
        <end position="387"/>
    </location>
</feature>
<feature type="compositionally biased region" description="Low complexity" evidence="2">
    <location>
        <begin position="337"/>
        <end position="353"/>
    </location>
</feature>
<dbReference type="AlphaFoldDB" id="A0A2Z6SDE1"/>
<keyword evidence="5" id="KW-1185">Reference proteome</keyword>
<name>A0A2Z6SDE1_9GLOM</name>
<feature type="region of interest" description="Disordered" evidence="2">
    <location>
        <begin position="111"/>
        <end position="132"/>
    </location>
</feature>
<gene>
    <name evidence="4" type="ORF">RCL2_002719900</name>
    <name evidence="3" type="ORF">RclHR1_04860003</name>
</gene>
<feature type="region of interest" description="Disordered" evidence="2">
    <location>
        <begin position="266"/>
        <end position="294"/>
    </location>
</feature>
<sequence>MAEPQFNEKNGVELSPELKSSLDLIQDATLVHVHHNNHNEILSSFSQQLNIASPHMPPHQYLVDSDDEIDESDDDDLDYDFVNDDDYEDSDIDDNDFNEKIKMEVFNRPQSRLGRPLSNPYKRHNKRNGPSVDRIKMDNAFLRNQNSKLSQELEQCRLTIQALKNIVTQKDIALQSSRTDYQKAILQVRVLETLILSKHSKDGSIIVRSGGNNLTSLLQEKDLQEKNLNLLPEKPNDSLESLDSVPQTLQNSETLLTSQNIQSPLLETSSDFIGSSDDDEEEENLVPPPLPPKRANRHIRRWSMDFGPNSHLGHDEEVHLNMLNSHITQAPSSDDNTIISSSGTTPSSSTLTPMNNDLQRNLPRILKRRTGDIIQTLSSCRSSSTKNGYDHSPPNTPPFERETDDSNESVIIEKSTKKRKSAQQNLSKLRKIFLR</sequence>
<reference evidence="3 5" key="1">
    <citation type="submission" date="2017-11" db="EMBL/GenBank/DDBJ databases">
        <title>The genome of Rhizophagus clarus HR1 reveals common genetic basis of auxotrophy among arbuscular mycorrhizal fungi.</title>
        <authorList>
            <person name="Kobayashi Y."/>
        </authorList>
    </citation>
    <scope>NUCLEOTIDE SEQUENCE [LARGE SCALE GENOMIC DNA]</scope>
    <source>
        <strain evidence="3 5">HR1</strain>
    </source>
</reference>
<organism evidence="3 5">
    <name type="scientific">Rhizophagus clarus</name>
    <dbReference type="NCBI Taxonomy" id="94130"/>
    <lineage>
        <taxon>Eukaryota</taxon>
        <taxon>Fungi</taxon>
        <taxon>Fungi incertae sedis</taxon>
        <taxon>Mucoromycota</taxon>
        <taxon>Glomeromycotina</taxon>
        <taxon>Glomeromycetes</taxon>
        <taxon>Glomerales</taxon>
        <taxon>Glomeraceae</taxon>
        <taxon>Rhizophagus</taxon>
    </lineage>
</organism>